<dbReference type="InterPro" id="IPR044068">
    <property type="entry name" value="CB"/>
</dbReference>
<keyword evidence="3" id="KW-0132">Cell division</keyword>
<dbReference type="Gene3D" id="1.10.443.10">
    <property type="entry name" value="Intergrase catalytic core"/>
    <property type="match status" value="1"/>
</dbReference>
<dbReference type="GO" id="GO:0006310">
    <property type="term" value="P:DNA recombination"/>
    <property type="evidence" value="ECO:0007669"/>
    <property type="project" value="UniProtKB-KW"/>
</dbReference>
<dbReference type="InterPro" id="IPR004107">
    <property type="entry name" value="Integrase_SAM-like_N"/>
</dbReference>
<gene>
    <name evidence="11" type="ORF">UFOPK3770_00851</name>
</gene>
<comment type="subcellular location">
    <subcellularLocation>
        <location evidence="1">Cytoplasm</location>
    </subcellularLocation>
</comment>
<reference evidence="11" key="1">
    <citation type="submission" date="2020-05" db="EMBL/GenBank/DDBJ databases">
        <authorList>
            <person name="Chiriac C."/>
            <person name="Salcher M."/>
            <person name="Ghai R."/>
            <person name="Kavagutti S V."/>
        </authorList>
    </citation>
    <scope>NUCLEOTIDE SEQUENCE</scope>
</reference>
<proteinExistence type="inferred from homology"/>
<accession>A0A6J5ZDZ1</accession>
<feature type="domain" description="Tyr recombinase" evidence="9">
    <location>
        <begin position="118"/>
        <end position="305"/>
    </location>
</feature>
<dbReference type="InterPro" id="IPR013762">
    <property type="entry name" value="Integrase-like_cat_sf"/>
</dbReference>
<dbReference type="GO" id="GO:0003677">
    <property type="term" value="F:DNA binding"/>
    <property type="evidence" value="ECO:0007669"/>
    <property type="project" value="UniProtKB-KW"/>
</dbReference>
<dbReference type="PANTHER" id="PTHR30349">
    <property type="entry name" value="PHAGE INTEGRASE-RELATED"/>
    <property type="match status" value="1"/>
</dbReference>
<evidence type="ECO:0000256" key="1">
    <source>
        <dbReference type="ARBA" id="ARBA00004496"/>
    </source>
</evidence>
<evidence type="ECO:0000256" key="2">
    <source>
        <dbReference type="ARBA" id="ARBA00022490"/>
    </source>
</evidence>
<sequence>MGERTTSVAASSMAQIAERFATYVQLEQGRSTNTVMAYSKDVASLIEFARERECESLGDIGIIELRGWLAQQRSAGLTSATIARRATAIRMFFAWALSQGHIDQDPASALVIPKVSKRLPHVLQQDQAERVMDRAVLRADDDSATHIRDQAILEILYASGIRVGELVGLNVTDIDNSRRTLRVLGKGSKERVVPYGAIAEDALDKYLSQARPQLANQHSGAAVFLGARGKRVDQRVVRTMVHQVLSSLEGMPDLGPHGLRHSAATHLIEGGADIRTVQEILGHASLATTQLYTHVSSERLHAVYEQAHPRA</sequence>
<evidence type="ECO:0000256" key="3">
    <source>
        <dbReference type="ARBA" id="ARBA00022618"/>
    </source>
</evidence>
<name>A0A6J5ZDZ1_9ZZZZ</name>
<evidence type="ECO:0000256" key="5">
    <source>
        <dbReference type="ARBA" id="ARBA00022908"/>
    </source>
</evidence>
<feature type="domain" description="Core-binding (CB)" evidence="10">
    <location>
        <begin position="11"/>
        <end position="97"/>
    </location>
</feature>
<dbReference type="NCBIfam" id="NF001399">
    <property type="entry name" value="PRK00283.1"/>
    <property type="match status" value="1"/>
</dbReference>
<dbReference type="InterPro" id="IPR002104">
    <property type="entry name" value="Integrase_catalytic"/>
</dbReference>
<keyword evidence="6" id="KW-0238">DNA-binding</keyword>
<evidence type="ECO:0000256" key="7">
    <source>
        <dbReference type="ARBA" id="ARBA00023172"/>
    </source>
</evidence>
<dbReference type="EMBL" id="CAESAJ010000087">
    <property type="protein sequence ID" value="CAB4339666.1"/>
    <property type="molecule type" value="Genomic_DNA"/>
</dbReference>
<keyword evidence="7" id="KW-0233">DNA recombination</keyword>
<dbReference type="PROSITE" id="PS51900">
    <property type="entry name" value="CB"/>
    <property type="match status" value="1"/>
</dbReference>
<dbReference type="PROSITE" id="PS51898">
    <property type="entry name" value="TYR_RECOMBINASE"/>
    <property type="match status" value="1"/>
</dbReference>
<dbReference type="GO" id="GO:0051301">
    <property type="term" value="P:cell division"/>
    <property type="evidence" value="ECO:0007669"/>
    <property type="project" value="UniProtKB-KW"/>
</dbReference>
<dbReference type="PANTHER" id="PTHR30349:SF77">
    <property type="entry name" value="TYROSINE RECOMBINASE XERC"/>
    <property type="match status" value="1"/>
</dbReference>
<dbReference type="GO" id="GO:0007059">
    <property type="term" value="P:chromosome segregation"/>
    <property type="evidence" value="ECO:0007669"/>
    <property type="project" value="UniProtKB-KW"/>
</dbReference>
<dbReference type="GO" id="GO:0015074">
    <property type="term" value="P:DNA integration"/>
    <property type="evidence" value="ECO:0007669"/>
    <property type="project" value="UniProtKB-KW"/>
</dbReference>
<dbReference type="AlphaFoldDB" id="A0A6J5ZDZ1"/>
<dbReference type="CDD" id="cd00798">
    <property type="entry name" value="INT_XerDC_C"/>
    <property type="match status" value="1"/>
</dbReference>
<dbReference type="GO" id="GO:0005737">
    <property type="term" value="C:cytoplasm"/>
    <property type="evidence" value="ECO:0007669"/>
    <property type="project" value="UniProtKB-SubCell"/>
</dbReference>
<evidence type="ECO:0000313" key="11">
    <source>
        <dbReference type="EMBL" id="CAB4339666.1"/>
    </source>
</evidence>
<dbReference type="HAMAP" id="MF_01808">
    <property type="entry name" value="Recomb_XerC_XerD"/>
    <property type="match status" value="1"/>
</dbReference>
<dbReference type="InterPro" id="IPR023009">
    <property type="entry name" value="Tyrosine_recombinase_XerC/XerD"/>
</dbReference>
<dbReference type="InterPro" id="IPR010998">
    <property type="entry name" value="Integrase_recombinase_N"/>
</dbReference>
<evidence type="ECO:0000256" key="4">
    <source>
        <dbReference type="ARBA" id="ARBA00022829"/>
    </source>
</evidence>
<evidence type="ECO:0000259" key="10">
    <source>
        <dbReference type="PROSITE" id="PS51900"/>
    </source>
</evidence>
<keyword evidence="2" id="KW-0963">Cytoplasm</keyword>
<keyword evidence="8" id="KW-0131">Cell cycle</keyword>
<evidence type="ECO:0000256" key="8">
    <source>
        <dbReference type="ARBA" id="ARBA00023306"/>
    </source>
</evidence>
<protein>
    <submittedName>
        <fullName evidence="11">Unannotated protein</fullName>
    </submittedName>
</protein>
<dbReference type="Pfam" id="PF02899">
    <property type="entry name" value="Phage_int_SAM_1"/>
    <property type="match status" value="1"/>
</dbReference>
<organism evidence="11">
    <name type="scientific">freshwater metagenome</name>
    <dbReference type="NCBI Taxonomy" id="449393"/>
    <lineage>
        <taxon>unclassified sequences</taxon>
        <taxon>metagenomes</taxon>
        <taxon>ecological metagenomes</taxon>
    </lineage>
</organism>
<dbReference type="Gene3D" id="1.10.150.130">
    <property type="match status" value="1"/>
</dbReference>
<dbReference type="InterPro" id="IPR011010">
    <property type="entry name" value="DNA_brk_join_enz"/>
</dbReference>
<evidence type="ECO:0000259" key="9">
    <source>
        <dbReference type="PROSITE" id="PS51898"/>
    </source>
</evidence>
<dbReference type="Pfam" id="PF00589">
    <property type="entry name" value="Phage_integrase"/>
    <property type="match status" value="1"/>
</dbReference>
<keyword evidence="4" id="KW-0159">Chromosome partition</keyword>
<evidence type="ECO:0000256" key="6">
    <source>
        <dbReference type="ARBA" id="ARBA00023125"/>
    </source>
</evidence>
<dbReference type="SUPFAM" id="SSF56349">
    <property type="entry name" value="DNA breaking-rejoining enzymes"/>
    <property type="match status" value="1"/>
</dbReference>
<dbReference type="InterPro" id="IPR050090">
    <property type="entry name" value="Tyrosine_recombinase_XerCD"/>
</dbReference>
<keyword evidence="5" id="KW-0229">DNA integration</keyword>